<evidence type="ECO:0000256" key="6">
    <source>
        <dbReference type="PIRSR" id="PIRSR003085-1"/>
    </source>
</evidence>
<dbReference type="InterPro" id="IPR029063">
    <property type="entry name" value="SAM-dependent_MTases_sf"/>
</dbReference>
<evidence type="ECO:0000256" key="4">
    <source>
        <dbReference type="ARBA" id="ARBA00022691"/>
    </source>
</evidence>
<dbReference type="CDD" id="cd02440">
    <property type="entry name" value="AdoMet_MTases"/>
    <property type="match status" value="1"/>
</dbReference>
<dbReference type="PANTHER" id="PTHR43667:SF1">
    <property type="entry name" value="CYCLOPROPANE-FATTY-ACYL-PHOSPHOLIPID SYNTHASE"/>
    <property type="match status" value="1"/>
</dbReference>
<dbReference type="NCBIfam" id="NF008686">
    <property type="entry name" value="PRK11705.1"/>
    <property type="match status" value="1"/>
</dbReference>
<evidence type="ECO:0000256" key="1">
    <source>
        <dbReference type="ARBA" id="ARBA00010815"/>
    </source>
</evidence>
<dbReference type="PIRSF" id="PIRSF003085">
    <property type="entry name" value="CMAS"/>
    <property type="match status" value="1"/>
</dbReference>
<dbReference type="eggNOG" id="COG2230">
    <property type="taxonomic scope" value="Bacteria"/>
</dbReference>
<organism evidence="7 8">
    <name type="scientific">Endozoicomonas elysicola</name>
    <dbReference type="NCBI Taxonomy" id="305900"/>
    <lineage>
        <taxon>Bacteria</taxon>
        <taxon>Pseudomonadati</taxon>
        <taxon>Pseudomonadota</taxon>
        <taxon>Gammaproteobacteria</taxon>
        <taxon>Oceanospirillales</taxon>
        <taxon>Endozoicomonadaceae</taxon>
        <taxon>Endozoicomonas</taxon>
    </lineage>
</organism>
<dbReference type="RefSeq" id="WP_020581802.1">
    <property type="nucleotide sequence ID" value="NZ_JOJP01000001.1"/>
</dbReference>
<dbReference type="SUPFAM" id="SSF53335">
    <property type="entry name" value="S-adenosyl-L-methionine-dependent methyltransferases"/>
    <property type="match status" value="1"/>
</dbReference>
<keyword evidence="4" id="KW-0949">S-adenosyl-L-methionine</keyword>
<sequence length="385" mass="44414">MSFLVSPSNKQAKTNDRWHSAAQQLAETAGVGFNGTEPWDIQVRNPCFYRRLFQEGLIGLGESYMEGWWECERLDLLFTRLVEAHLGEKMPKQLPILISLIWARIVNRQSRQRAWIVGEEHYDLGNDLFEVMLDSRMQYSCAYWQAANNLEEAQASKLDLICRKLAIEPGMKLLDIGCGWGGLAEYAASHYGASVVGITISKEQHQLARERCKGLDVEIRLQDYRDLNQKFDRVVSVGMFEHVGPRNYDTFFKVVKQALSESGLFLLHTIGSLTTDLTVNPWIEKYIFPNGCLPSMLQITQSSEDLFVVEDWHNFGADYDHTLVEWEKRFTAGWPDLRENYSDSFYRMFRYYLLSCAGGFRARDLQLWQILFSYQGVPGGIRVPR</sequence>
<keyword evidence="3 7" id="KW-0808">Transferase</keyword>
<dbReference type="STRING" id="305900.GV64_23410"/>
<dbReference type="Gene3D" id="3.40.50.150">
    <property type="entry name" value="Vaccinia Virus protein VP39"/>
    <property type="match status" value="1"/>
</dbReference>
<accession>A0A081KGJ4</accession>
<feature type="active site" evidence="6">
    <location>
        <position position="356"/>
    </location>
</feature>
<dbReference type="InterPro" id="IPR003333">
    <property type="entry name" value="CMAS"/>
</dbReference>
<comment type="similarity">
    <text evidence="1">Belongs to the CFA/CMAS family.</text>
</comment>
<dbReference type="GO" id="GO:0032259">
    <property type="term" value="P:methylation"/>
    <property type="evidence" value="ECO:0007669"/>
    <property type="project" value="UniProtKB-KW"/>
</dbReference>
<gene>
    <name evidence="7" type="ORF">GV64_23410</name>
</gene>
<dbReference type="PANTHER" id="PTHR43667">
    <property type="entry name" value="CYCLOPROPANE-FATTY-ACYL-PHOSPHOLIPID SYNTHASE"/>
    <property type="match status" value="1"/>
</dbReference>
<dbReference type="InterPro" id="IPR050723">
    <property type="entry name" value="CFA/CMAS"/>
</dbReference>
<dbReference type="AlphaFoldDB" id="A0A081KGJ4"/>
<protein>
    <submittedName>
        <fullName evidence="7">Cyclopropane fatty acyl phospholipid synthase</fullName>
        <ecNumber evidence="7">2.1.1.79</ecNumber>
    </submittedName>
</protein>
<name>A0A081KGJ4_9GAMM</name>
<evidence type="ECO:0000256" key="2">
    <source>
        <dbReference type="ARBA" id="ARBA00022603"/>
    </source>
</evidence>
<dbReference type="GO" id="GO:0008610">
    <property type="term" value="P:lipid biosynthetic process"/>
    <property type="evidence" value="ECO:0007669"/>
    <property type="project" value="InterPro"/>
</dbReference>
<evidence type="ECO:0000313" key="7">
    <source>
        <dbReference type="EMBL" id="KEI73270.1"/>
    </source>
</evidence>
<keyword evidence="8" id="KW-1185">Reference proteome</keyword>
<keyword evidence="5" id="KW-0443">Lipid metabolism</keyword>
<dbReference type="Pfam" id="PF02353">
    <property type="entry name" value="CMAS"/>
    <property type="match status" value="1"/>
</dbReference>
<dbReference type="EC" id="2.1.1.79" evidence="7"/>
<proteinExistence type="inferred from homology"/>
<evidence type="ECO:0000313" key="8">
    <source>
        <dbReference type="Proteomes" id="UP000027997"/>
    </source>
</evidence>
<comment type="caution">
    <text evidence="7">The sequence shown here is derived from an EMBL/GenBank/DDBJ whole genome shotgun (WGS) entry which is preliminary data.</text>
</comment>
<reference evidence="7 8" key="1">
    <citation type="submission" date="2014-06" db="EMBL/GenBank/DDBJ databases">
        <title>Whole Genome Sequences of Three Symbiotic Endozoicomonas Bacteria.</title>
        <authorList>
            <person name="Neave M.J."/>
            <person name="Apprill A."/>
            <person name="Voolstra C.R."/>
        </authorList>
    </citation>
    <scope>NUCLEOTIDE SEQUENCE [LARGE SCALE GENOMIC DNA]</scope>
    <source>
        <strain evidence="7 8">DSM 22380</strain>
    </source>
</reference>
<evidence type="ECO:0000256" key="3">
    <source>
        <dbReference type="ARBA" id="ARBA00022679"/>
    </source>
</evidence>
<dbReference type="Proteomes" id="UP000027997">
    <property type="component" value="Unassembled WGS sequence"/>
</dbReference>
<dbReference type="GO" id="GO:0008825">
    <property type="term" value="F:cyclopropane-fatty-acyl-phospholipid synthase activity"/>
    <property type="evidence" value="ECO:0007669"/>
    <property type="project" value="UniProtKB-EC"/>
</dbReference>
<dbReference type="EMBL" id="JOJP01000001">
    <property type="protein sequence ID" value="KEI73270.1"/>
    <property type="molecule type" value="Genomic_DNA"/>
</dbReference>
<evidence type="ECO:0000256" key="5">
    <source>
        <dbReference type="ARBA" id="ARBA00023098"/>
    </source>
</evidence>
<keyword evidence="2 7" id="KW-0489">Methyltransferase</keyword>